<organism evidence="3">
    <name type="scientific">Methylobacterium bullatum</name>
    <dbReference type="NCBI Taxonomy" id="570505"/>
    <lineage>
        <taxon>Bacteria</taxon>
        <taxon>Pseudomonadati</taxon>
        <taxon>Pseudomonadota</taxon>
        <taxon>Alphaproteobacteria</taxon>
        <taxon>Hyphomicrobiales</taxon>
        <taxon>Methylobacteriaceae</taxon>
        <taxon>Methylobacterium</taxon>
    </lineage>
</organism>
<dbReference type="AlphaFoldDB" id="A0A679K2Q8"/>
<evidence type="ECO:0000256" key="2">
    <source>
        <dbReference type="SAM" id="SignalP"/>
    </source>
</evidence>
<evidence type="ECO:0000313" key="3">
    <source>
        <dbReference type="EMBL" id="CAA2141250.1"/>
    </source>
</evidence>
<dbReference type="EMBL" id="LR743510">
    <property type="protein sequence ID" value="CAA2141250.1"/>
    <property type="molecule type" value="Genomic_DNA"/>
</dbReference>
<feature type="signal peptide" evidence="2">
    <location>
        <begin position="1"/>
        <end position="27"/>
    </location>
</feature>
<keyword evidence="2" id="KW-0732">Signal</keyword>
<feature type="region of interest" description="Disordered" evidence="1">
    <location>
        <begin position="28"/>
        <end position="57"/>
    </location>
</feature>
<gene>
    <name evidence="3" type="ORF">MBLL_02534</name>
</gene>
<geneLocation type="plasmid" evidence="3">
    <name>1</name>
</geneLocation>
<feature type="compositionally biased region" description="Low complexity" evidence="1">
    <location>
        <begin position="28"/>
        <end position="42"/>
    </location>
</feature>
<dbReference type="RefSeq" id="WP_339161229.1">
    <property type="nucleotide sequence ID" value="NZ_LR743510.1"/>
</dbReference>
<feature type="chain" id="PRO_5025540639" evidence="2">
    <location>
        <begin position="28"/>
        <end position="57"/>
    </location>
</feature>
<protein>
    <submittedName>
        <fullName evidence="3">Uncharacterized protein</fullName>
    </submittedName>
</protein>
<evidence type="ECO:0000256" key="1">
    <source>
        <dbReference type="SAM" id="MobiDB-lite"/>
    </source>
</evidence>
<proteinExistence type="predicted"/>
<reference evidence="3" key="1">
    <citation type="submission" date="2019-12" db="EMBL/GenBank/DDBJ databases">
        <authorList>
            <person name="Cremers G."/>
        </authorList>
    </citation>
    <scope>NUCLEOTIDE SEQUENCE</scope>
    <source>
        <strain evidence="3">Mbul2</strain>
        <plasmid evidence="3">1</plasmid>
    </source>
</reference>
<accession>A0A679K2Q8</accession>
<keyword evidence="3" id="KW-0614">Plasmid</keyword>
<sequence length="57" mass="5810">MSRTTRALLAASLAFGTSALVSQVSFAQAPQKAPAPAKAAPAAPAPAPRPRSRRRSP</sequence>
<name>A0A679K2Q8_9HYPH</name>